<dbReference type="EMBL" id="JH717839">
    <property type="protein sequence ID" value="EWZ02894.1"/>
    <property type="molecule type" value="Genomic_DNA"/>
</dbReference>
<dbReference type="HOGENOM" id="CLU_2979110_0_0_1"/>
<evidence type="ECO:0000313" key="2">
    <source>
        <dbReference type="EMBL" id="EWZ02894.1"/>
    </source>
</evidence>
<accession>W9J6R6</accession>
<evidence type="ECO:0000313" key="3">
    <source>
        <dbReference type="Proteomes" id="UP000030753"/>
    </source>
</evidence>
<dbReference type="AlphaFoldDB" id="W9J6R6"/>
<reference evidence="2 3" key="1">
    <citation type="submission" date="2011-06" db="EMBL/GenBank/DDBJ databases">
        <title>The Genome Sequence of Fusarium oxysporum FOSC 3-a.</title>
        <authorList>
            <consortium name="The Broad Institute Genome Sequencing Platform"/>
            <person name="Ma L.-J."/>
            <person name="Gale L.R."/>
            <person name="Schwartz D.C."/>
            <person name="Zhou S."/>
            <person name="Corby-Kistler H."/>
            <person name="Young S.K."/>
            <person name="Zeng Q."/>
            <person name="Gargeya S."/>
            <person name="Fitzgerald M."/>
            <person name="Haas B."/>
            <person name="Abouelleil A."/>
            <person name="Alvarado L."/>
            <person name="Arachchi H.M."/>
            <person name="Berlin A."/>
            <person name="Brown A."/>
            <person name="Chapman S.B."/>
            <person name="Chen Z."/>
            <person name="Dunbar C."/>
            <person name="Freedman E."/>
            <person name="Gearin G."/>
            <person name="Gellesch M."/>
            <person name="Goldberg J."/>
            <person name="Griggs A."/>
            <person name="Gujja S."/>
            <person name="Heiman D."/>
            <person name="Howarth C."/>
            <person name="Larson L."/>
            <person name="Lui A."/>
            <person name="MacDonald P.J.P."/>
            <person name="Mehta T."/>
            <person name="Montmayeur A."/>
            <person name="Murphy C."/>
            <person name="Neiman D."/>
            <person name="Pearson M."/>
            <person name="Priest M."/>
            <person name="Roberts A."/>
            <person name="Saif S."/>
            <person name="Shea T."/>
            <person name="Shenoy N."/>
            <person name="Sisk P."/>
            <person name="Stolte C."/>
            <person name="Sykes S."/>
            <person name="Wortman J."/>
            <person name="Nusbaum C."/>
            <person name="Birren B."/>
        </authorList>
    </citation>
    <scope>NUCLEOTIDE SEQUENCE [LARGE SCALE GENOMIC DNA]</scope>
    <source>
        <strain evidence="3">FOSC 3-a</strain>
    </source>
</reference>
<organism evidence="2 3">
    <name type="scientific">Fusarium oxysporum NRRL 32931</name>
    <dbReference type="NCBI Taxonomy" id="660029"/>
    <lineage>
        <taxon>Eukaryota</taxon>
        <taxon>Fungi</taxon>
        <taxon>Dikarya</taxon>
        <taxon>Ascomycota</taxon>
        <taxon>Pezizomycotina</taxon>
        <taxon>Sordariomycetes</taxon>
        <taxon>Hypocreomycetidae</taxon>
        <taxon>Hypocreales</taxon>
        <taxon>Nectriaceae</taxon>
        <taxon>Fusarium</taxon>
        <taxon>Fusarium oxysporum species complex</taxon>
    </lineage>
</organism>
<name>W9J6R6_FUSOX</name>
<proteinExistence type="predicted"/>
<protein>
    <submittedName>
        <fullName evidence="2">Uncharacterized protein</fullName>
    </submittedName>
</protein>
<gene>
    <name evidence="2" type="ORF">FOYG_02108</name>
</gene>
<feature type="region of interest" description="Disordered" evidence="1">
    <location>
        <begin position="1"/>
        <end position="24"/>
    </location>
</feature>
<sequence length="58" mass="6660">MTFYATKPPKKVQTSKQESTTANLQKAPSKMTFFKLNSQLRKNVALRFLNRSNSIELP</sequence>
<dbReference type="Proteomes" id="UP000030753">
    <property type="component" value="Unassembled WGS sequence"/>
</dbReference>
<evidence type="ECO:0000256" key="1">
    <source>
        <dbReference type="SAM" id="MobiDB-lite"/>
    </source>
</evidence>
<feature type="compositionally biased region" description="Polar residues" evidence="1">
    <location>
        <begin position="12"/>
        <end position="24"/>
    </location>
</feature>